<feature type="compositionally biased region" description="Low complexity" evidence="1">
    <location>
        <begin position="61"/>
        <end position="84"/>
    </location>
</feature>
<evidence type="ECO:0000256" key="1">
    <source>
        <dbReference type="SAM" id="MobiDB-lite"/>
    </source>
</evidence>
<gene>
    <name evidence="2" type="ORF">H3309_03020</name>
</gene>
<dbReference type="AlphaFoldDB" id="A0A7G5IJE7"/>
<name>A0A7G5IJE7_9SPHN</name>
<accession>A0A7G5IJE7</accession>
<reference evidence="2 3" key="1">
    <citation type="submission" date="2020-07" db="EMBL/GenBank/DDBJ databases">
        <title>Complete genome sequence for Sandaracinobacter sp. M6.</title>
        <authorList>
            <person name="Tang Y."/>
            <person name="Liu Q."/>
            <person name="Guo Z."/>
            <person name="Lei P."/>
            <person name="Huang B."/>
        </authorList>
    </citation>
    <scope>NUCLEOTIDE SEQUENCE [LARGE SCALE GENOMIC DNA]</scope>
    <source>
        <strain evidence="2 3">M6</strain>
    </source>
</reference>
<feature type="region of interest" description="Disordered" evidence="1">
    <location>
        <begin position="51"/>
        <end position="109"/>
    </location>
</feature>
<organism evidence="2 3">
    <name type="scientific">Sandaracinobacteroides saxicola</name>
    <dbReference type="NCBI Taxonomy" id="2759707"/>
    <lineage>
        <taxon>Bacteria</taxon>
        <taxon>Pseudomonadati</taxon>
        <taxon>Pseudomonadota</taxon>
        <taxon>Alphaproteobacteria</taxon>
        <taxon>Sphingomonadales</taxon>
        <taxon>Sphingosinicellaceae</taxon>
        <taxon>Sandaracinobacteroides</taxon>
    </lineage>
</organism>
<sequence length="252" mass="26346">MTEGRALLLAGIGHIALFAALSLAVISQKPLLASFAETTPVEVVTIADTPSVTETPKPSMAAAPQETVEAAAPPTEAAPTDTSAQDAIAPEPVKPAKPTPPAPKPLDTSSLANLIDKALPKAAVKPRDTSAFAKSIESAIPKGARLDARATASLEQAIRTQIAPCWNPPIGGADVRGMTAVLRIRLNRDGSVMAAPEFVSQTGATAANAAYARAFVETARRAVLRCAPLQLPADMFAYWREFELNFDPSLMT</sequence>
<dbReference type="Pfam" id="PF13103">
    <property type="entry name" value="TonB_2"/>
    <property type="match status" value="1"/>
</dbReference>
<evidence type="ECO:0008006" key="4">
    <source>
        <dbReference type="Google" id="ProtNLM"/>
    </source>
</evidence>
<protein>
    <recommendedName>
        <fullName evidence="4">Cell division and transport-associated protein TolA</fullName>
    </recommendedName>
</protein>
<dbReference type="KEGG" id="sand:H3309_03020"/>
<dbReference type="Gene3D" id="3.30.1150.10">
    <property type="match status" value="1"/>
</dbReference>
<proteinExistence type="predicted"/>
<keyword evidence="3" id="KW-1185">Reference proteome</keyword>
<dbReference type="RefSeq" id="WP_182297312.1">
    <property type="nucleotide sequence ID" value="NZ_CP059851.1"/>
</dbReference>
<dbReference type="SUPFAM" id="SSF74653">
    <property type="entry name" value="TolA/TonB C-terminal domain"/>
    <property type="match status" value="1"/>
</dbReference>
<dbReference type="EMBL" id="CP059851">
    <property type="protein sequence ID" value="QMW23489.1"/>
    <property type="molecule type" value="Genomic_DNA"/>
</dbReference>
<feature type="compositionally biased region" description="Pro residues" evidence="1">
    <location>
        <begin position="92"/>
        <end position="104"/>
    </location>
</feature>
<evidence type="ECO:0000313" key="3">
    <source>
        <dbReference type="Proteomes" id="UP000515292"/>
    </source>
</evidence>
<dbReference type="Proteomes" id="UP000515292">
    <property type="component" value="Chromosome"/>
</dbReference>
<evidence type="ECO:0000313" key="2">
    <source>
        <dbReference type="EMBL" id="QMW23489.1"/>
    </source>
</evidence>